<proteinExistence type="predicted"/>
<dbReference type="eggNOG" id="ENOG502ZAGN">
    <property type="taxonomic scope" value="Bacteria"/>
</dbReference>
<dbReference type="KEGG" id="dde:Dde_3046"/>
<dbReference type="AlphaFoldDB" id="Q30WV6"/>
<protein>
    <submittedName>
        <fullName evidence="1">Uncharacterized protein</fullName>
    </submittedName>
</protein>
<dbReference type="RefSeq" id="WP_011368811.1">
    <property type="nucleotide sequence ID" value="NC_007519.1"/>
</dbReference>
<dbReference type="NCBIfam" id="NF038262">
    <property type="entry name" value="SiaB_fam_kinase"/>
    <property type="match status" value="1"/>
</dbReference>
<sequence length="190" mass="21721">METRMFRCHSEMREKGIMLYFSGPVCQSVVEGLGEMMRRKMACEERGLALAQRVFAVLVEQMQNIINYSDTVPPEVRCRSAEGMMGEGQVVVGRNESGFFITCGNPVLKDSEERIRQKIDTINRMNKDELKRYYKEQRRREPDDLSRGAGLGFIEMARKSGHPLAYSFEPISDTMSYFAVNVRIAGEANQ</sequence>
<keyword evidence="2" id="KW-1185">Reference proteome</keyword>
<dbReference type="Proteomes" id="UP000002710">
    <property type="component" value="Chromosome"/>
</dbReference>
<dbReference type="InterPro" id="IPR046239">
    <property type="entry name" value="DUF6272"/>
</dbReference>
<evidence type="ECO:0000313" key="1">
    <source>
        <dbReference type="EMBL" id="ABB39840.1"/>
    </source>
</evidence>
<dbReference type="EMBL" id="CP000112">
    <property type="protein sequence ID" value="ABB39840.1"/>
    <property type="molecule type" value="Genomic_DNA"/>
</dbReference>
<organism evidence="1 2">
    <name type="scientific">Oleidesulfovibrio alaskensis (strain ATCC BAA-1058 / DSM 17464 / G20)</name>
    <name type="common">Desulfovibrio alaskensis</name>
    <dbReference type="NCBI Taxonomy" id="207559"/>
    <lineage>
        <taxon>Bacteria</taxon>
        <taxon>Pseudomonadati</taxon>
        <taxon>Thermodesulfobacteriota</taxon>
        <taxon>Desulfovibrionia</taxon>
        <taxon>Desulfovibrionales</taxon>
        <taxon>Desulfovibrionaceae</taxon>
        <taxon>Oleidesulfovibrio</taxon>
    </lineage>
</organism>
<dbReference type="HOGENOM" id="CLU_117549_1_0_7"/>
<name>Q30WV6_OLEA2</name>
<reference evidence="1 2" key="1">
    <citation type="journal article" date="2011" name="J. Bacteriol.">
        <title>Complete genome sequence and updated annotation of Desulfovibrio alaskensis G20.</title>
        <authorList>
            <person name="Hauser L.J."/>
            <person name="Land M.L."/>
            <person name="Brown S.D."/>
            <person name="Larimer F."/>
            <person name="Keller K.L."/>
            <person name="Rapp-Giles B.J."/>
            <person name="Price M.N."/>
            <person name="Lin M."/>
            <person name="Bruce D.C."/>
            <person name="Detter J.C."/>
            <person name="Tapia R."/>
            <person name="Han C.S."/>
            <person name="Goodwin L.A."/>
            <person name="Cheng J.F."/>
            <person name="Pitluck S."/>
            <person name="Copeland A."/>
            <person name="Lucas S."/>
            <person name="Nolan M."/>
            <person name="Lapidus A.L."/>
            <person name="Palumbo A.V."/>
            <person name="Wall J.D."/>
        </authorList>
    </citation>
    <scope>NUCLEOTIDE SEQUENCE [LARGE SCALE GENOMIC DNA]</scope>
    <source>
        <strain evidence="2">ATCC BAA 1058 / DSM 17464 / G20</strain>
    </source>
</reference>
<gene>
    <name evidence="1" type="ordered locus">Dde_3046</name>
</gene>
<accession>Q30WV6</accession>
<evidence type="ECO:0000313" key="2">
    <source>
        <dbReference type="Proteomes" id="UP000002710"/>
    </source>
</evidence>
<dbReference type="STRING" id="207559.Dde_3046"/>
<dbReference type="Pfam" id="PF19788">
    <property type="entry name" value="DUF6272"/>
    <property type="match status" value="1"/>
</dbReference>